<organism evidence="1 2">
    <name type="scientific">Brachionus plicatilis</name>
    <name type="common">Marine rotifer</name>
    <name type="synonym">Brachionus muelleri</name>
    <dbReference type="NCBI Taxonomy" id="10195"/>
    <lineage>
        <taxon>Eukaryota</taxon>
        <taxon>Metazoa</taxon>
        <taxon>Spiralia</taxon>
        <taxon>Gnathifera</taxon>
        <taxon>Rotifera</taxon>
        <taxon>Eurotatoria</taxon>
        <taxon>Monogononta</taxon>
        <taxon>Pseudotrocha</taxon>
        <taxon>Ploima</taxon>
        <taxon>Brachionidae</taxon>
        <taxon>Brachionus</taxon>
    </lineage>
</organism>
<evidence type="ECO:0000313" key="2">
    <source>
        <dbReference type="Proteomes" id="UP000276133"/>
    </source>
</evidence>
<gene>
    <name evidence="1" type="ORF">BpHYR1_047880</name>
</gene>
<comment type="caution">
    <text evidence="1">The sequence shown here is derived from an EMBL/GenBank/DDBJ whole genome shotgun (WGS) entry which is preliminary data.</text>
</comment>
<dbReference type="AlphaFoldDB" id="A0A3M7T934"/>
<dbReference type="EMBL" id="REGN01000111">
    <property type="protein sequence ID" value="RNA44407.1"/>
    <property type="molecule type" value="Genomic_DNA"/>
</dbReference>
<proteinExistence type="predicted"/>
<evidence type="ECO:0000313" key="1">
    <source>
        <dbReference type="EMBL" id="RNA44407.1"/>
    </source>
</evidence>
<protein>
    <submittedName>
        <fullName evidence="1">Uncharacterized protein</fullName>
    </submittedName>
</protein>
<dbReference type="Proteomes" id="UP000276133">
    <property type="component" value="Unassembled WGS sequence"/>
</dbReference>
<keyword evidence="2" id="KW-1185">Reference proteome</keyword>
<reference evidence="1 2" key="1">
    <citation type="journal article" date="2018" name="Sci. Rep.">
        <title>Genomic signatures of local adaptation to the degree of environmental predictability in rotifers.</title>
        <authorList>
            <person name="Franch-Gras L."/>
            <person name="Hahn C."/>
            <person name="Garcia-Roger E.M."/>
            <person name="Carmona M.J."/>
            <person name="Serra M."/>
            <person name="Gomez A."/>
        </authorList>
    </citation>
    <scope>NUCLEOTIDE SEQUENCE [LARGE SCALE GENOMIC DNA]</scope>
    <source>
        <strain evidence="1">HYR1</strain>
    </source>
</reference>
<accession>A0A3M7T934</accession>
<name>A0A3M7T934_BRAPC</name>
<sequence>MSAKNQQINCAADKFFNGVQKIAESFADFYLKFSNWKELHNSHCIQSRKLRLPAFFKLGREKFNSLMVKLRKYPARGFIKF</sequence>